<organism evidence="1 2">
    <name type="scientific">Araneus ventricosus</name>
    <name type="common">Orbweaver spider</name>
    <name type="synonym">Epeira ventricosa</name>
    <dbReference type="NCBI Taxonomy" id="182803"/>
    <lineage>
        <taxon>Eukaryota</taxon>
        <taxon>Metazoa</taxon>
        <taxon>Ecdysozoa</taxon>
        <taxon>Arthropoda</taxon>
        <taxon>Chelicerata</taxon>
        <taxon>Arachnida</taxon>
        <taxon>Araneae</taxon>
        <taxon>Araneomorphae</taxon>
        <taxon>Entelegynae</taxon>
        <taxon>Araneoidea</taxon>
        <taxon>Araneidae</taxon>
        <taxon>Araneus</taxon>
    </lineage>
</organism>
<dbReference type="EMBL" id="BGPR01000066">
    <property type="protein sequence ID" value="GBL89713.1"/>
    <property type="molecule type" value="Genomic_DNA"/>
</dbReference>
<evidence type="ECO:0000313" key="2">
    <source>
        <dbReference type="Proteomes" id="UP000499080"/>
    </source>
</evidence>
<protein>
    <submittedName>
        <fullName evidence="1">Uncharacterized protein</fullName>
    </submittedName>
</protein>
<evidence type="ECO:0000313" key="1">
    <source>
        <dbReference type="EMBL" id="GBL89713.1"/>
    </source>
</evidence>
<dbReference type="AlphaFoldDB" id="A0A4Y2BCH0"/>
<comment type="caution">
    <text evidence="1">The sequence shown here is derived from an EMBL/GenBank/DDBJ whole genome shotgun (WGS) entry which is preliminary data.</text>
</comment>
<reference evidence="1 2" key="1">
    <citation type="journal article" date="2019" name="Sci. Rep.">
        <title>Orb-weaving spider Araneus ventricosus genome elucidates the spidroin gene catalogue.</title>
        <authorList>
            <person name="Kono N."/>
            <person name="Nakamura H."/>
            <person name="Ohtoshi R."/>
            <person name="Moran D.A.P."/>
            <person name="Shinohara A."/>
            <person name="Yoshida Y."/>
            <person name="Fujiwara M."/>
            <person name="Mori M."/>
            <person name="Tomita M."/>
            <person name="Arakawa K."/>
        </authorList>
    </citation>
    <scope>NUCLEOTIDE SEQUENCE [LARGE SCALE GENOMIC DNA]</scope>
</reference>
<gene>
    <name evidence="1" type="ORF">AVEN_104658_1</name>
</gene>
<proteinExistence type="predicted"/>
<name>A0A4Y2BCH0_ARAVE</name>
<accession>A0A4Y2BCH0</accession>
<dbReference type="Proteomes" id="UP000499080">
    <property type="component" value="Unassembled WGS sequence"/>
</dbReference>
<keyword evidence="2" id="KW-1185">Reference proteome</keyword>
<sequence>MIIGYTILQALEQSVFHVILCYLDCVKSLHGLFFRLPRAKQNAHCPEETLRLPKGLKPHSNCVRIISHGRRVLCLWQTEFCSNPHLG</sequence>